<keyword evidence="2 3" id="KW-0067">ATP-binding</keyword>
<accession>A0ABR8QNK2</accession>
<dbReference type="Gene3D" id="3.40.50.300">
    <property type="entry name" value="P-loop containing nucleotide triphosphate hydrolases"/>
    <property type="match status" value="1"/>
</dbReference>
<reference evidence="5 6" key="1">
    <citation type="submission" date="2020-08" db="EMBL/GenBank/DDBJ databases">
        <title>A Genomic Blueprint of the Chicken Gut Microbiome.</title>
        <authorList>
            <person name="Gilroy R."/>
            <person name="Ravi A."/>
            <person name="Getino M."/>
            <person name="Pursley I."/>
            <person name="Horton D.L."/>
            <person name="Alikhan N.-F."/>
            <person name="Baker D."/>
            <person name="Gharbi K."/>
            <person name="Hall N."/>
            <person name="Watson M."/>
            <person name="Adriaenssens E.M."/>
            <person name="Foster-Nyarko E."/>
            <person name="Jarju S."/>
            <person name="Secka A."/>
            <person name="Antonio M."/>
            <person name="Oren A."/>
            <person name="Chaudhuri R."/>
            <person name="La Ragione R.M."/>
            <person name="Hildebrand F."/>
            <person name="Pallen M.J."/>
        </authorList>
    </citation>
    <scope>NUCLEOTIDE SEQUENCE [LARGE SCALE GENOMIC DNA]</scope>
    <source>
        <strain evidence="5 6">Sa5YUA1</strain>
    </source>
</reference>
<dbReference type="PANTHER" id="PTHR22683">
    <property type="entry name" value="SPORULATION PROTEIN RELATED"/>
    <property type="match status" value="1"/>
</dbReference>
<protein>
    <submittedName>
        <fullName evidence="5">Cell division protein FtsK</fullName>
    </submittedName>
</protein>
<keyword evidence="6" id="KW-1185">Reference proteome</keyword>
<evidence type="ECO:0000256" key="3">
    <source>
        <dbReference type="PROSITE-ProRule" id="PRU00289"/>
    </source>
</evidence>
<dbReference type="PANTHER" id="PTHR22683:SF1">
    <property type="entry name" value="TYPE VII SECRETION SYSTEM PROTEIN ESSC"/>
    <property type="match status" value="1"/>
</dbReference>
<evidence type="ECO:0000259" key="4">
    <source>
        <dbReference type="PROSITE" id="PS50901"/>
    </source>
</evidence>
<evidence type="ECO:0000256" key="2">
    <source>
        <dbReference type="ARBA" id="ARBA00022840"/>
    </source>
</evidence>
<organism evidence="5 6">
    <name type="scientific">Cytobacillus stercorigallinarum</name>
    <dbReference type="NCBI Taxonomy" id="2762240"/>
    <lineage>
        <taxon>Bacteria</taxon>
        <taxon>Bacillati</taxon>
        <taxon>Bacillota</taxon>
        <taxon>Bacilli</taxon>
        <taxon>Bacillales</taxon>
        <taxon>Bacillaceae</taxon>
        <taxon>Cytobacillus</taxon>
    </lineage>
</organism>
<dbReference type="RefSeq" id="WP_191813032.1">
    <property type="nucleotide sequence ID" value="NZ_JACSQT010000003.1"/>
</dbReference>
<dbReference type="Pfam" id="PF01580">
    <property type="entry name" value="FtsK_SpoIIIE"/>
    <property type="match status" value="1"/>
</dbReference>
<dbReference type="InterPro" id="IPR027417">
    <property type="entry name" value="P-loop_NTPase"/>
</dbReference>
<evidence type="ECO:0000313" key="5">
    <source>
        <dbReference type="EMBL" id="MBD7937114.1"/>
    </source>
</evidence>
<dbReference type="EMBL" id="JACSQT010000003">
    <property type="protein sequence ID" value="MBD7937114.1"/>
    <property type="molecule type" value="Genomic_DNA"/>
</dbReference>
<gene>
    <name evidence="5" type="ORF">H9655_08725</name>
</gene>
<keyword evidence="5" id="KW-0132">Cell division</keyword>
<dbReference type="PROSITE" id="PS50901">
    <property type="entry name" value="FTSK"/>
    <property type="match status" value="1"/>
</dbReference>
<feature type="binding site" evidence="3">
    <location>
        <begin position="62"/>
        <end position="69"/>
    </location>
    <ligand>
        <name>ATP</name>
        <dbReference type="ChEBI" id="CHEBI:30616"/>
    </ligand>
</feature>
<sequence length="288" mass="33010">MLEWFIPPVLVTAAALIPNKTLSKWNYDKKHVYENSWLVPIGKKRKVIYHHFDHYPHLLVGGATRMGKTIFLKGIFSSLILGNPDRVKIIILDLKGGLEFYKYRNLPQVKTVATNLIDSCKVLDHVYKLIKIEEERYLKNNWTNVAETPIKERTFIIVDESAELSPKLVPKEFKKHAELAQIYLSEIARIGGGLGFRLILATQYPSKESVSMSIKMNMMARVAFRMPDMVGSRVILDEKGAEELEPTPGRAIYKLAQSHEIQCPYINDKQIGGFLHELQQARKDFDDN</sequence>
<feature type="domain" description="FtsK" evidence="4">
    <location>
        <begin position="44"/>
        <end position="233"/>
    </location>
</feature>
<dbReference type="SUPFAM" id="SSF52540">
    <property type="entry name" value="P-loop containing nucleoside triphosphate hydrolases"/>
    <property type="match status" value="1"/>
</dbReference>
<dbReference type="InterPro" id="IPR002543">
    <property type="entry name" value="FtsK_dom"/>
</dbReference>
<keyword evidence="5" id="KW-0131">Cell cycle</keyword>
<keyword evidence="1 3" id="KW-0547">Nucleotide-binding</keyword>
<dbReference type="Proteomes" id="UP000657931">
    <property type="component" value="Unassembled WGS sequence"/>
</dbReference>
<name>A0ABR8QNK2_9BACI</name>
<dbReference type="InterPro" id="IPR050206">
    <property type="entry name" value="FtsK/SpoIIIE/SftA"/>
</dbReference>
<comment type="caution">
    <text evidence="5">The sequence shown here is derived from an EMBL/GenBank/DDBJ whole genome shotgun (WGS) entry which is preliminary data.</text>
</comment>
<dbReference type="GO" id="GO:0051301">
    <property type="term" value="P:cell division"/>
    <property type="evidence" value="ECO:0007669"/>
    <property type="project" value="UniProtKB-KW"/>
</dbReference>
<evidence type="ECO:0000313" key="6">
    <source>
        <dbReference type="Proteomes" id="UP000657931"/>
    </source>
</evidence>
<proteinExistence type="predicted"/>
<evidence type="ECO:0000256" key="1">
    <source>
        <dbReference type="ARBA" id="ARBA00022741"/>
    </source>
</evidence>